<comment type="caution">
    <text evidence="13">The sequence shown here is derived from an EMBL/GenBank/DDBJ whole genome shotgun (WGS) entry which is preliminary data.</text>
</comment>
<evidence type="ECO:0000259" key="10">
    <source>
        <dbReference type="Pfam" id="PF03372"/>
    </source>
</evidence>
<feature type="domain" description="Endonuclease/exonuclease/phosphatase" evidence="10">
    <location>
        <begin position="568"/>
        <end position="755"/>
    </location>
</feature>
<sequence>MFNLFNFEAELEGWSSIAPNIQVESEVDEEAISITELDMDPTAVLNEVPEPLPSKRPHSSQIVTAEHFKPKPVSLESYRKLNEQQTCALNFVMEWAISQHTATPQQPFYVYIEGAAGTRKSLLINCIAGKATDFLASLQEDISTPSVLLTSFTGTAAYNIRGQTLHAAFSLPTSLRLPYQPIPEKALNTLRSRFRNLKILITDEISMISKTLLLYVHGRLTQLYQSKAFQPFGGISVLVVGDLFQLPPVFGPPLFKIDHAALPAELFTFFQKYSLTKIVRQKDDLPFITVLNVIRKLRKNERLPQTLEALLRSRIISETLPEPTEVIHIFANLKTVYDHNTAMLTTLAGPVVNLEAKDTQVQRGKTFFLSKPLSSVKSALLPLVQVKIGARVMLTSNLDVTDGLVNGALGTVTQIRVDEIRNTSETIFIHFDEPDTGRKARKDSRLHHISKDTPIVVKKEVIKQKPLTERLQFPITLCWAVTIHKVQGQTFERAVVSLHNMFRLGMAYVALSRVKTLNGLFLKDFDESAMYSDTAVQDTLENMATFPMGQFSTLSNLEISDSQFLLLQLNIQSVSAHFEDLQKITGFDKSSIILLQETFDTLSDHIWMESYTVYRTSSSFSKNRGLLSWFKNSDFDVLFTEDRTTIQYDCHVVVCQFKKTLKKNILIVNMYKPPSTSESVLQNEVGHIVDLKEKLDCKKVIVAGDFNVDAAKGNIVSAFQQLGYQQLIKQSTTKNGTIIDHVYTDSDVSKCGVAVTYFSYHNLSFAVFDI</sequence>
<keyword evidence="2 9" id="KW-0227">DNA damage</keyword>
<feature type="domain" description="DNA helicase Pif1-like DEAD-box helicase" evidence="11">
    <location>
        <begin position="81"/>
        <end position="283"/>
    </location>
</feature>
<dbReference type="Pfam" id="PF03372">
    <property type="entry name" value="Exo_endo_phos"/>
    <property type="match status" value="1"/>
</dbReference>
<comment type="cofactor">
    <cofactor evidence="9">
        <name>Mg(2+)</name>
        <dbReference type="ChEBI" id="CHEBI:18420"/>
    </cofactor>
</comment>
<evidence type="ECO:0000256" key="8">
    <source>
        <dbReference type="ARBA" id="ARBA00023235"/>
    </source>
</evidence>
<keyword evidence="1 9" id="KW-0547">Nucleotide-binding</keyword>
<keyword evidence="4 9" id="KW-0347">Helicase</keyword>
<dbReference type="GO" id="GO:0000723">
    <property type="term" value="P:telomere maintenance"/>
    <property type="evidence" value="ECO:0007669"/>
    <property type="project" value="InterPro"/>
</dbReference>
<dbReference type="PANTHER" id="PTHR47642:SF5">
    <property type="entry name" value="ATP-DEPENDENT DNA HELICASE"/>
    <property type="match status" value="1"/>
</dbReference>
<dbReference type="EMBL" id="JAVRJZ010000116">
    <property type="protein sequence ID" value="KAK2703109.1"/>
    <property type="molecule type" value="Genomic_DNA"/>
</dbReference>
<evidence type="ECO:0000256" key="6">
    <source>
        <dbReference type="ARBA" id="ARBA00023125"/>
    </source>
</evidence>
<dbReference type="Gene3D" id="3.40.50.300">
    <property type="entry name" value="P-loop containing nucleotide triphosphate hydrolases"/>
    <property type="match status" value="2"/>
</dbReference>
<dbReference type="Proteomes" id="UP001187531">
    <property type="component" value="Unassembled WGS sequence"/>
</dbReference>
<dbReference type="InterPro" id="IPR005135">
    <property type="entry name" value="Endo/exonuclease/phosphatase"/>
</dbReference>
<dbReference type="InterPro" id="IPR036691">
    <property type="entry name" value="Endo/exonu/phosph_ase_sf"/>
</dbReference>
<dbReference type="InterPro" id="IPR027417">
    <property type="entry name" value="P-loop_NTPase"/>
</dbReference>
<keyword evidence="14" id="KW-1185">Reference proteome</keyword>
<evidence type="ECO:0000313" key="13">
    <source>
        <dbReference type="EMBL" id="KAK2703109.1"/>
    </source>
</evidence>
<comment type="similarity">
    <text evidence="9">Belongs to the helicase family.</text>
</comment>
<evidence type="ECO:0000259" key="12">
    <source>
        <dbReference type="Pfam" id="PF21530"/>
    </source>
</evidence>
<keyword evidence="3 9" id="KW-0378">Hydrolase</keyword>
<evidence type="ECO:0000256" key="3">
    <source>
        <dbReference type="ARBA" id="ARBA00022801"/>
    </source>
</evidence>
<dbReference type="GO" id="GO:0043139">
    <property type="term" value="F:5'-3' DNA helicase activity"/>
    <property type="evidence" value="ECO:0007669"/>
    <property type="project" value="UniProtKB-EC"/>
</dbReference>
<evidence type="ECO:0000256" key="4">
    <source>
        <dbReference type="ARBA" id="ARBA00022806"/>
    </source>
</evidence>
<gene>
    <name evidence="13" type="ORF">QYM36_018345</name>
</gene>
<dbReference type="InterPro" id="IPR051055">
    <property type="entry name" value="PIF1_helicase"/>
</dbReference>
<dbReference type="SUPFAM" id="SSF52540">
    <property type="entry name" value="P-loop containing nucleoside triphosphate hydrolases"/>
    <property type="match status" value="2"/>
</dbReference>
<evidence type="ECO:0000256" key="1">
    <source>
        <dbReference type="ARBA" id="ARBA00022741"/>
    </source>
</evidence>
<evidence type="ECO:0000256" key="2">
    <source>
        <dbReference type="ARBA" id="ARBA00022763"/>
    </source>
</evidence>
<evidence type="ECO:0000256" key="9">
    <source>
        <dbReference type="RuleBase" id="RU363044"/>
    </source>
</evidence>
<protein>
    <recommendedName>
        <fullName evidence="9">ATP-dependent DNA helicase</fullName>
        <ecNumber evidence="9">5.6.2.3</ecNumber>
    </recommendedName>
</protein>
<accession>A0AA88KUN7</accession>
<dbReference type="GO" id="GO:0005524">
    <property type="term" value="F:ATP binding"/>
    <property type="evidence" value="ECO:0007669"/>
    <property type="project" value="UniProtKB-KW"/>
</dbReference>
<proteinExistence type="inferred from homology"/>
<name>A0AA88KUN7_ARTSF</name>
<evidence type="ECO:0000313" key="14">
    <source>
        <dbReference type="Proteomes" id="UP001187531"/>
    </source>
</evidence>
<dbReference type="InterPro" id="IPR010285">
    <property type="entry name" value="DNA_helicase_pif1-like_DEAD"/>
</dbReference>
<keyword evidence="9" id="KW-0233">DNA recombination</keyword>
<dbReference type="EC" id="5.6.2.3" evidence="9"/>
<keyword evidence="8" id="KW-0413">Isomerase</keyword>
<keyword evidence="6" id="KW-0238">DNA-binding</keyword>
<dbReference type="GO" id="GO:0006281">
    <property type="term" value="P:DNA repair"/>
    <property type="evidence" value="ECO:0007669"/>
    <property type="project" value="UniProtKB-KW"/>
</dbReference>
<evidence type="ECO:0000259" key="11">
    <source>
        <dbReference type="Pfam" id="PF05970"/>
    </source>
</evidence>
<dbReference type="CDD" id="cd18809">
    <property type="entry name" value="SF1_C_RecD"/>
    <property type="match status" value="1"/>
</dbReference>
<dbReference type="Pfam" id="PF21530">
    <property type="entry name" value="Pif1_2B_dom"/>
    <property type="match status" value="1"/>
</dbReference>
<comment type="catalytic activity">
    <reaction evidence="9">
        <text>ATP + H2O = ADP + phosphate + H(+)</text>
        <dbReference type="Rhea" id="RHEA:13065"/>
        <dbReference type="ChEBI" id="CHEBI:15377"/>
        <dbReference type="ChEBI" id="CHEBI:15378"/>
        <dbReference type="ChEBI" id="CHEBI:30616"/>
        <dbReference type="ChEBI" id="CHEBI:43474"/>
        <dbReference type="ChEBI" id="CHEBI:456216"/>
        <dbReference type="EC" id="5.6.2.3"/>
    </reaction>
</comment>
<organism evidence="13 14">
    <name type="scientific">Artemia franciscana</name>
    <name type="common">Brine shrimp</name>
    <name type="synonym">Artemia sanfranciscana</name>
    <dbReference type="NCBI Taxonomy" id="6661"/>
    <lineage>
        <taxon>Eukaryota</taxon>
        <taxon>Metazoa</taxon>
        <taxon>Ecdysozoa</taxon>
        <taxon>Arthropoda</taxon>
        <taxon>Crustacea</taxon>
        <taxon>Branchiopoda</taxon>
        <taxon>Anostraca</taxon>
        <taxon>Artemiidae</taxon>
        <taxon>Artemia</taxon>
    </lineage>
</organism>
<evidence type="ECO:0000256" key="5">
    <source>
        <dbReference type="ARBA" id="ARBA00022840"/>
    </source>
</evidence>
<dbReference type="Pfam" id="PF05970">
    <property type="entry name" value="PIF1"/>
    <property type="match status" value="1"/>
</dbReference>
<feature type="domain" description="DNA helicase Pif1-like 2B" evidence="12">
    <location>
        <begin position="384"/>
        <end position="414"/>
    </location>
</feature>
<evidence type="ECO:0000256" key="7">
    <source>
        <dbReference type="ARBA" id="ARBA00023204"/>
    </source>
</evidence>
<reference evidence="13" key="1">
    <citation type="submission" date="2023-07" db="EMBL/GenBank/DDBJ databases">
        <title>Chromosome-level genome assembly of Artemia franciscana.</title>
        <authorList>
            <person name="Jo E."/>
        </authorList>
    </citation>
    <scope>NUCLEOTIDE SEQUENCE</scope>
    <source>
        <tissue evidence="13">Whole body</tissue>
    </source>
</reference>
<dbReference type="InterPro" id="IPR049163">
    <property type="entry name" value="Pif1-like_2B_dom"/>
</dbReference>
<keyword evidence="5 9" id="KW-0067">ATP-binding</keyword>
<keyword evidence="7 9" id="KW-0234">DNA repair</keyword>
<dbReference type="GO" id="GO:0006310">
    <property type="term" value="P:DNA recombination"/>
    <property type="evidence" value="ECO:0007669"/>
    <property type="project" value="UniProtKB-KW"/>
</dbReference>
<dbReference type="PANTHER" id="PTHR47642">
    <property type="entry name" value="ATP-DEPENDENT DNA HELICASE"/>
    <property type="match status" value="1"/>
</dbReference>
<dbReference type="SUPFAM" id="SSF56219">
    <property type="entry name" value="DNase I-like"/>
    <property type="match status" value="1"/>
</dbReference>
<dbReference type="GO" id="GO:0016787">
    <property type="term" value="F:hydrolase activity"/>
    <property type="evidence" value="ECO:0007669"/>
    <property type="project" value="UniProtKB-KW"/>
</dbReference>
<dbReference type="AlphaFoldDB" id="A0AA88KUN7"/>
<dbReference type="Gene3D" id="3.60.10.10">
    <property type="entry name" value="Endonuclease/exonuclease/phosphatase"/>
    <property type="match status" value="1"/>
</dbReference>